<feature type="transmembrane region" description="Helical" evidence="1">
    <location>
        <begin position="49"/>
        <end position="71"/>
    </location>
</feature>
<comment type="caution">
    <text evidence="2">The sequence shown here is derived from an EMBL/GenBank/DDBJ whole genome shotgun (WGS) entry which is preliminary data.</text>
</comment>
<accession>A0AAV2TDY4</accession>
<keyword evidence="1" id="KW-0472">Membrane</keyword>
<evidence type="ECO:0000313" key="2">
    <source>
        <dbReference type="EMBL" id="CAL5134492.1"/>
    </source>
</evidence>
<reference evidence="2" key="1">
    <citation type="submission" date="2024-06" db="EMBL/GenBank/DDBJ databases">
        <authorList>
            <person name="Liu X."/>
            <person name="Lenzi L."/>
            <person name="Haldenby T S."/>
            <person name="Uol C."/>
        </authorList>
    </citation>
    <scope>NUCLEOTIDE SEQUENCE</scope>
</reference>
<protein>
    <submittedName>
        <fullName evidence="2">Uncharacterized protein</fullName>
    </submittedName>
</protein>
<sequence length="109" mass="12253">MPLKGVIGECVKTSNKYGEPCLKLISCSYREMNKVWKALSQSNGFLSKLFLRVILYFVLLLAALSVTSLAYQDRGNGGFSDVQDPNDADNDYFTADLQEVNKRDRNMFG</sequence>
<dbReference type="Proteomes" id="UP001497525">
    <property type="component" value="Unassembled WGS sequence"/>
</dbReference>
<name>A0AAV2TDY4_CALDB</name>
<evidence type="ECO:0000313" key="3">
    <source>
        <dbReference type="Proteomes" id="UP001497525"/>
    </source>
</evidence>
<dbReference type="EMBL" id="CAXLJL010000201">
    <property type="protein sequence ID" value="CAL5134492.1"/>
    <property type="molecule type" value="Genomic_DNA"/>
</dbReference>
<gene>
    <name evidence="2" type="ORF">CDAUBV1_LOCUS7866</name>
</gene>
<proteinExistence type="predicted"/>
<dbReference type="AlphaFoldDB" id="A0AAV2TDY4"/>
<organism evidence="2 3">
    <name type="scientific">Calicophoron daubneyi</name>
    <name type="common">Rumen fluke</name>
    <name type="synonym">Paramphistomum daubneyi</name>
    <dbReference type="NCBI Taxonomy" id="300641"/>
    <lineage>
        <taxon>Eukaryota</taxon>
        <taxon>Metazoa</taxon>
        <taxon>Spiralia</taxon>
        <taxon>Lophotrochozoa</taxon>
        <taxon>Platyhelminthes</taxon>
        <taxon>Trematoda</taxon>
        <taxon>Digenea</taxon>
        <taxon>Plagiorchiida</taxon>
        <taxon>Pronocephalata</taxon>
        <taxon>Paramphistomoidea</taxon>
        <taxon>Paramphistomidae</taxon>
        <taxon>Calicophoron</taxon>
    </lineage>
</organism>
<evidence type="ECO:0000256" key="1">
    <source>
        <dbReference type="SAM" id="Phobius"/>
    </source>
</evidence>
<keyword evidence="1" id="KW-0812">Transmembrane</keyword>
<keyword evidence="1" id="KW-1133">Transmembrane helix</keyword>